<evidence type="ECO:0000256" key="2">
    <source>
        <dbReference type="ARBA" id="ARBA00023043"/>
    </source>
</evidence>
<dbReference type="Proteomes" id="UP001596043">
    <property type="component" value="Unassembled WGS sequence"/>
</dbReference>
<protein>
    <submittedName>
        <fullName evidence="5">Ankyrin repeat domain-containing protein</fullName>
    </submittedName>
</protein>
<dbReference type="InterPro" id="IPR036770">
    <property type="entry name" value="Ankyrin_rpt-contain_sf"/>
</dbReference>
<keyword evidence="6" id="KW-1185">Reference proteome</keyword>
<feature type="repeat" description="ANK" evidence="3">
    <location>
        <begin position="90"/>
        <end position="122"/>
    </location>
</feature>
<proteinExistence type="predicted"/>
<dbReference type="PROSITE" id="PS50088">
    <property type="entry name" value="ANK_REPEAT"/>
    <property type="match status" value="3"/>
</dbReference>
<sequence>MQEKYFRRSVWIHLCFLGFFSFSAIAQDIFDIARKGTASQVETVYENTPDQIDATNDESYTPLILATYHGNYKVVEALLKYTKSVNANSSSGTALMAATVKGSPRLVSLLLDHHADPNIPDGNGSTALIYAVFFKNNDIVALLLAHDADIAYKDNRGYTALDYATLTKNESLINLIKNYQ</sequence>
<evidence type="ECO:0000313" key="6">
    <source>
        <dbReference type="Proteomes" id="UP001596043"/>
    </source>
</evidence>
<gene>
    <name evidence="5" type="ORF">ACFO3O_01850</name>
</gene>
<evidence type="ECO:0000313" key="5">
    <source>
        <dbReference type="EMBL" id="MFC4632629.1"/>
    </source>
</evidence>
<evidence type="ECO:0000256" key="3">
    <source>
        <dbReference type="PROSITE-ProRule" id="PRU00023"/>
    </source>
</evidence>
<dbReference type="PROSITE" id="PS50297">
    <property type="entry name" value="ANK_REP_REGION"/>
    <property type="match status" value="1"/>
</dbReference>
<organism evidence="5 6">
    <name type="scientific">Dokdonia ponticola</name>
    <dbReference type="NCBI Taxonomy" id="2041041"/>
    <lineage>
        <taxon>Bacteria</taxon>
        <taxon>Pseudomonadati</taxon>
        <taxon>Bacteroidota</taxon>
        <taxon>Flavobacteriia</taxon>
        <taxon>Flavobacteriales</taxon>
        <taxon>Flavobacteriaceae</taxon>
        <taxon>Dokdonia</taxon>
    </lineage>
</organism>
<feature type="signal peptide" evidence="4">
    <location>
        <begin position="1"/>
        <end position="26"/>
    </location>
</feature>
<dbReference type="SUPFAM" id="SSF48403">
    <property type="entry name" value="Ankyrin repeat"/>
    <property type="match status" value="1"/>
</dbReference>
<keyword evidence="1" id="KW-0677">Repeat</keyword>
<dbReference type="EMBL" id="JBHSFV010000001">
    <property type="protein sequence ID" value="MFC4632629.1"/>
    <property type="molecule type" value="Genomic_DNA"/>
</dbReference>
<dbReference type="PANTHER" id="PTHR24198:SF165">
    <property type="entry name" value="ANKYRIN REPEAT-CONTAINING PROTEIN-RELATED"/>
    <property type="match status" value="1"/>
</dbReference>
<dbReference type="Pfam" id="PF00023">
    <property type="entry name" value="Ank"/>
    <property type="match status" value="1"/>
</dbReference>
<keyword evidence="4" id="KW-0732">Signal</keyword>
<evidence type="ECO:0000256" key="4">
    <source>
        <dbReference type="SAM" id="SignalP"/>
    </source>
</evidence>
<name>A0ABV9HTN1_9FLAO</name>
<feature type="chain" id="PRO_5046085164" evidence="4">
    <location>
        <begin position="27"/>
        <end position="180"/>
    </location>
</feature>
<dbReference type="PANTHER" id="PTHR24198">
    <property type="entry name" value="ANKYRIN REPEAT AND PROTEIN KINASE DOMAIN-CONTAINING PROTEIN"/>
    <property type="match status" value="1"/>
</dbReference>
<dbReference type="SMART" id="SM00248">
    <property type="entry name" value="ANK"/>
    <property type="match status" value="3"/>
</dbReference>
<dbReference type="Gene3D" id="1.25.40.20">
    <property type="entry name" value="Ankyrin repeat-containing domain"/>
    <property type="match status" value="2"/>
</dbReference>
<accession>A0ABV9HTN1</accession>
<keyword evidence="2 3" id="KW-0040">ANK repeat</keyword>
<comment type="caution">
    <text evidence="5">The sequence shown here is derived from an EMBL/GenBank/DDBJ whole genome shotgun (WGS) entry which is preliminary data.</text>
</comment>
<dbReference type="InterPro" id="IPR002110">
    <property type="entry name" value="Ankyrin_rpt"/>
</dbReference>
<evidence type="ECO:0000256" key="1">
    <source>
        <dbReference type="ARBA" id="ARBA00022737"/>
    </source>
</evidence>
<reference evidence="6" key="1">
    <citation type="journal article" date="2019" name="Int. J. Syst. Evol. Microbiol.">
        <title>The Global Catalogue of Microorganisms (GCM) 10K type strain sequencing project: providing services to taxonomists for standard genome sequencing and annotation.</title>
        <authorList>
            <consortium name="The Broad Institute Genomics Platform"/>
            <consortium name="The Broad Institute Genome Sequencing Center for Infectious Disease"/>
            <person name="Wu L."/>
            <person name="Ma J."/>
        </authorList>
    </citation>
    <scope>NUCLEOTIDE SEQUENCE [LARGE SCALE GENOMIC DNA]</scope>
    <source>
        <strain evidence="6">YJ-61-S</strain>
    </source>
</reference>
<dbReference type="RefSeq" id="WP_379976830.1">
    <property type="nucleotide sequence ID" value="NZ_JBHSFV010000001.1"/>
</dbReference>
<dbReference type="Pfam" id="PF12796">
    <property type="entry name" value="Ank_2"/>
    <property type="match status" value="1"/>
</dbReference>
<feature type="repeat" description="ANK" evidence="3">
    <location>
        <begin position="58"/>
        <end position="90"/>
    </location>
</feature>
<feature type="repeat" description="ANK" evidence="3">
    <location>
        <begin position="123"/>
        <end position="155"/>
    </location>
</feature>